<dbReference type="PANTHER" id="PTHR11733:SF167">
    <property type="entry name" value="FI17812P1-RELATED"/>
    <property type="match status" value="1"/>
</dbReference>
<dbReference type="InterPro" id="IPR018497">
    <property type="entry name" value="Peptidase_M13_C"/>
</dbReference>
<evidence type="ECO:0000256" key="4">
    <source>
        <dbReference type="ARBA" id="ARBA00022723"/>
    </source>
</evidence>
<feature type="domain" description="Peptidase M13 N-terminal" evidence="10">
    <location>
        <begin position="52"/>
        <end position="432"/>
    </location>
</feature>
<dbReference type="InterPro" id="IPR042089">
    <property type="entry name" value="Peptidase_M13_dom_2"/>
</dbReference>
<dbReference type="EMBL" id="JAIBCX010000012">
    <property type="protein sequence ID" value="MCJ8353681.1"/>
    <property type="molecule type" value="Genomic_DNA"/>
</dbReference>
<name>A0AAW5ESB3_NOVHA</name>
<dbReference type="GO" id="GO:0004222">
    <property type="term" value="F:metalloendopeptidase activity"/>
    <property type="evidence" value="ECO:0007669"/>
    <property type="project" value="InterPro"/>
</dbReference>
<dbReference type="EMBL" id="BJNN01000078">
    <property type="protein sequence ID" value="GEC63524.1"/>
    <property type="molecule type" value="Genomic_DNA"/>
</dbReference>
<dbReference type="Pfam" id="PF05649">
    <property type="entry name" value="Peptidase_M13_N"/>
    <property type="match status" value="1"/>
</dbReference>
<evidence type="ECO:0000313" key="11">
    <source>
        <dbReference type="EMBL" id="GEC63524.1"/>
    </source>
</evidence>
<dbReference type="InterPro" id="IPR024079">
    <property type="entry name" value="MetalloPept_cat_dom_sf"/>
</dbReference>
<feature type="signal peptide" evidence="8">
    <location>
        <begin position="1"/>
        <end position="21"/>
    </location>
</feature>
<evidence type="ECO:0000256" key="2">
    <source>
        <dbReference type="ARBA" id="ARBA00007357"/>
    </source>
</evidence>
<dbReference type="InterPro" id="IPR008753">
    <property type="entry name" value="Peptidase_M13_N"/>
</dbReference>
<feature type="domain" description="Peptidase M13 C-terminal" evidence="9">
    <location>
        <begin position="484"/>
        <end position="685"/>
    </location>
</feature>
<keyword evidence="6" id="KW-0862">Zinc</keyword>
<keyword evidence="7 11" id="KW-0482">Metalloprotease</keyword>
<dbReference type="Proteomes" id="UP000319478">
    <property type="component" value="Unassembled WGS sequence"/>
</dbReference>
<keyword evidence="4" id="KW-0479">Metal-binding</keyword>
<evidence type="ECO:0000256" key="7">
    <source>
        <dbReference type="ARBA" id="ARBA00023049"/>
    </source>
</evidence>
<evidence type="ECO:0000313" key="12">
    <source>
        <dbReference type="EMBL" id="MCJ8353681.1"/>
    </source>
</evidence>
<keyword evidence="8" id="KW-0732">Signal</keyword>
<comment type="similarity">
    <text evidence="2">Belongs to the peptidase M13 family.</text>
</comment>
<dbReference type="SUPFAM" id="SSF55486">
    <property type="entry name" value="Metalloproteases ('zincins'), catalytic domain"/>
    <property type="match status" value="1"/>
</dbReference>
<evidence type="ECO:0000259" key="10">
    <source>
        <dbReference type="Pfam" id="PF05649"/>
    </source>
</evidence>
<evidence type="ECO:0000256" key="3">
    <source>
        <dbReference type="ARBA" id="ARBA00022670"/>
    </source>
</evidence>
<feature type="chain" id="PRO_5043633065" evidence="8">
    <location>
        <begin position="22"/>
        <end position="688"/>
    </location>
</feature>
<dbReference type="GO" id="GO:0005886">
    <property type="term" value="C:plasma membrane"/>
    <property type="evidence" value="ECO:0007669"/>
    <property type="project" value="TreeGrafter"/>
</dbReference>
<reference evidence="12" key="3">
    <citation type="submission" date="2022-03" db="EMBL/GenBank/DDBJ databases">
        <authorList>
            <person name="Ryngajllo M."/>
            <person name="Jacek P."/>
            <person name="Kubiak K."/>
        </authorList>
    </citation>
    <scope>NUCLEOTIDE SEQUENCE</scope>
    <source>
        <strain evidence="12">SI1</strain>
    </source>
</reference>
<evidence type="ECO:0000256" key="8">
    <source>
        <dbReference type="SAM" id="SignalP"/>
    </source>
</evidence>
<gene>
    <name evidence="11" type="ORF">GHA01_13730</name>
    <name evidence="12" type="ORF">K1W68_06730</name>
</gene>
<dbReference type="PANTHER" id="PTHR11733">
    <property type="entry name" value="ZINC METALLOPROTEASE FAMILY M13 NEPRILYSIN-RELATED"/>
    <property type="match status" value="1"/>
</dbReference>
<dbReference type="AlphaFoldDB" id="A0AAW5ESB3"/>
<dbReference type="InterPro" id="IPR000718">
    <property type="entry name" value="Peptidase_M13"/>
</dbReference>
<reference evidence="11 13" key="1">
    <citation type="submission" date="2019-06" db="EMBL/GenBank/DDBJ databases">
        <title>Whole genome shotgun sequence of Komagataeibacter hansenii NBRC 14820.</title>
        <authorList>
            <person name="Hosoyama A."/>
            <person name="Uohara A."/>
            <person name="Ohji S."/>
            <person name="Ichikawa N."/>
        </authorList>
    </citation>
    <scope>NUCLEOTIDE SEQUENCE [LARGE SCALE GENOMIC DNA]</scope>
    <source>
        <strain evidence="11 13">NBRC 14820</strain>
    </source>
</reference>
<evidence type="ECO:0000313" key="14">
    <source>
        <dbReference type="Proteomes" id="UP001202887"/>
    </source>
</evidence>
<keyword evidence="13" id="KW-1185">Reference proteome</keyword>
<protein>
    <submittedName>
        <fullName evidence="12">M13 family metallopeptidase</fullName>
    </submittedName>
    <submittedName>
        <fullName evidence="11">Zinc metalloprotease</fullName>
    </submittedName>
</protein>
<evidence type="ECO:0000259" key="9">
    <source>
        <dbReference type="Pfam" id="PF01431"/>
    </source>
</evidence>
<dbReference type="Proteomes" id="UP001202887">
    <property type="component" value="Unassembled WGS sequence"/>
</dbReference>
<comment type="cofactor">
    <cofactor evidence="1">
        <name>Zn(2+)</name>
        <dbReference type="ChEBI" id="CHEBI:29105"/>
    </cofactor>
</comment>
<proteinExistence type="inferred from homology"/>
<evidence type="ECO:0000313" key="13">
    <source>
        <dbReference type="Proteomes" id="UP000319478"/>
    </source>
</evidence>
<evidence type="ECO:0000256" key="6">
    <source>
        <dbReference type="ARBA" id="ARBA00022833"/>
    </source>
</evidence>
<dbReference type="GO" id="GO:0016485">
    <property type="term" value="P:protein processing"/>
    <property type="evidence" value="ECO:0007669"/>
    <property type="project" value="TreeGrafter"/>
</dbReference>
<accession>A0AAW5ESB3</accession>
<reference evidence="12" key="2">
    <citation type="journal article" date="2021" name="Polymers (Basel)">
        <title>Highly Stretchable Bacterial Cellulose Produced by Komagataeibacter hansenii SI1.</title>
        <authorList>
            <person name="Cielecka I."/>
            <person name="Ryngajllo M."/>
            <person name="Maniukiewicz W."/>
            <person name="Bielecki S."/>
        </authorList>
    </citation>
    <scope>NUCLEOTIDE SEQUENCE</scope>
    <source>
        <strain evidence="12">SI1</strain>
    </source>
</reference>
<keyword evidence="5" id="KW-0378">Hydrolase</keyword>
<dbReference type="Pfam" id="PF01431">
    <property type="entry name" value="Peptidase_M13"/>
    <property type="match status" value="1"/>
</dbReference>
<dbReference type="CDD" id="cd08662">
    <property type="entry name" value="M13"/>
    <property type="match status" value="1"/>
</dbReference>
<dbReference type="Gene3D" id="1.10.1380.10">
    <property type="entry name" value="Neutral endopeptidase , domain2"/>
    <property type="match status" value="1"/>
</dbReference>
<comment type="caution">
    <text evidence="12">The sequence shown here is derived from an EMBL/GenBank/DDBJ whole genome shotgun (WGS) entry which is preliminary data.</text>
</comment>
<evidence type="ECO:0000256" key="1">
    <source>
        <dbReference type="ARBA" id="ARBA00001947"/>
    </source>
</evidence>
<organism evidence="12 14">
    <name type="scientific">Novacetimonas hansenii</name>
    <name type="common">Komagataeibacter hansenii</name>
    <dbReference type="NCBI Taxonomy" id="436"/>
    <lineage>
        <taxon>Bacteria</taxon>
        <taxon>Pseudomonadati</taxon>
        <taxon>Pseudomonadota</taxon>
        <taxon>Alphaproteobacteria</taxon>
        <taxon>Acetobacterales</taxon>
        <taxon>Acetobacteraceae</taxon>
        <taxon>Novacetimonas</taxon>
    </lineage>
</organism>
<sequence length="688" mass="76304">MRAGLLGATLLATCGAGISHATPAAQGAGSVVSDNFGRWGFDLAGRDTSALPGNDFFEYADGTAVRNIVIPPDMTSYGPFNALAELSRTRVRSILEELSAHPVEDPQTIEQKLGTFYATFLDEKNIENRGIRPLSDDLSKIRALRTITDFATLSGTAQDGFQFTPFALGIQPDARTPTKYALTLDQAGLGMPDRDYYLKPEMQAKKDAYQVYIAQMLALIRWPDARGAAGAIVALETALAQAHWARQDMRDPDRIYNPMSLAMLQEKAPGFDWSSYLKAARIPDAVAQSGHIIVGEPSAITTEAQILARTDMTTLRAWLAFHLVDNAAQVLPHNFVNASFNFHGKTLSGQPQLTARWKRAGHATGEAMGMALGKVYVSRYFPAPYRDKMVGLTQELKAAFRIRLKHNAWMGKATRKAAIRKLDSSAIQIGYPNKWRDYTGLVVHGGDAYGNSARGVAFEWSYWLAHLGQPVDRDEWDMTPQTVNAYNNPVFNEVVFPAAILQPPFFNPSADMAINYGAIGGVIGHEMTHSFDDEGRKFDEKGQLRDWWTKKDEERFNQLSARFGAQYDAFEVLPGVHLNGKLTMGENIADLGGLTLALDAYHASLKGKKAPVIDGMTGDQRVFLGWAQVWREKLRDDTIRQRVITDPHSPPRARVNVPMHNIDAWYKAWNVQPGQSLYISPESRVKIW</sequence>
<keyword evidence="3" id="KW-0645">Protease</keyword>
<dbReference type="PRINTS" id="PR00786">
    <property type="entry name" value="NEPRILYSIN"/>
</dbReference>
<dbReference type="PROSITE" id="PS51885">
    <property type="entry name" value="NEPRILYSIN"/>
    <property type="match status" value="1"/>
</dbReference>
<evidence type="ECO:0000256" key="5">
    <source>
        <dbReference type="ARBA" id="ARBA00022801"/>
    </source>
</evidence>
<dbReference type="RefSeq" id="WP_003619979.1">
    <property type="nucleotide sequence ID" value="NZ_BJNN01000078.1"/>
</dbReference>
<dbReference type="Gene3D" id="3.40.390.10">
    <property type="entry name" value="Collagenase (Catalytic Domain)"/>
    <property type="match status" value="1"/>
</dbReference>
<dbReference type="GO" id="GO:0046872">
    <property type="term" value="F:metal ion binding"/>
    <property type="evidence" value="ECO:0007669"/>
    <property type="project" value="UniProtKB-KW"/>
</dbReference>